<name>A0A543PKP1_9MICO</name>
<dbReference type="AlphaFoldDB" id="A0A543PKP1"/>
<evidence type="ECO:0000313" key="3">
    <source>
        <dbReference type="Proteomes" id="UP000320085"/>
    </source>
</evidence>
<comment type="caution">
    <text evidence="2">The sequence shown here is derived from an EMBL/GenBank/DDBJ whole genome shotgun (WGS) entry which is preliminary data.</text>
</comment>
<feature type="region of interest" description="Disordered" evidence="1">
    <location>
        <begin position="1"/>
        <end position="28"/>
    </location>
</feature>
<protein>
    <submittedName>
        <fullName evidence="2">EcsC family protein</fullName>
    </submittedName>
</protein>
<sequence length="235" mass="24578">MGWLDSLKPKAGDTKRHTASALRAASQEHPGPLGRVVLGAGLDGLGPIRSAVRVAEAALRDADDSEEAVEALVRDHLALSAAGGFLTGVGGNVTLPVALSVNLAEFYLVATRLVGAIAVVRGYDVRQPEVRTAVLLTLVASRSDQVLAKEGFGAGTLARIGLGRMPPGALMLVNKAIFFRLLRRVNKRLFWNLGRGTPLLGGGAGAALDSWMMARIAGQALVEFPVRDATEDPAS</sequence>
<accession>A0A543PKP1</accession>
<dbReference type="Proteomes" id="UP000320085">
    <property type="component" value="Unassembled WGS sequence"/>
</dbReference>
<gene>
    <name evidence="2" type="ORF">FHX52_3858</name>
</gene>
<evidence type="ECO:0000313" key="2">
    <source>
        <dbReference type="EMBL" id="TQN44641.1"/>
    </source>
</evidence>
<dbReference type="RefSeq" id="WP_185747388.1">
    <property type="nucleotide sequence ID" value="NZ_BAAAQC010000002.1"/>
</dbReference>
<proteinExistence type="predicted"/>
<dbReference type="EMBL" id="VFQF01000003">
    <property type="protein sequence ID" value="TQN44641.1"/>
    <property type="molecule type" value="Genomic_DNA"/>
</dbReference>
<feature type="compositionally biased region" description="Basic and acidic residues" evidence="1">
    <location>
        <begin position="7"/>
        <end position="16"/>
    </location>
</feature>
<reference evidence="2 3" key="1">
    <citation type="submission" date="2019-06" db="EMBL/GenBank/DDBJ databases">
        <title>Sequencing the genomes of 1000 actinobacteria strains.</title>
        <authorList>
            <person name="Klenk H.-P."/>
        </authorList>
    </citation>
    <scope>NUCLEOTIDE SEQUENCE [LARGE SCALE GENOMIC DNA]</scope>
    <source>
        <strain evidence="2 3">DSM 21776</strain>
    </source>
</reference>
<evidence type="ECO:0000256" key="1">
    <source>
        <dbReference type="SAM" id="MobiDB-lite"/>
    </source>
</evidence>
<organism evidence="2 3">
    <name type="scientific">Humibacillus xanthopallidus</name>
    <dbReference type="NCBI Taxonomy" id="412689"/>
    <lineage>
        <taxon>Bacteria</taxon>
        <taxon>Bacillati</taxon>
        <taxon>Actinomycetota</taxon>
        <taxon>Actinomycetes</taxon>
        <taxon>Micrococcales</taxon>
        <taxon>Intrasporangiaceae</taxon>
        <taxon>Humibacillus</taxon>
    </lineage>
</organism>